<dbReference type="GO" id="GO:0016787">
    <property type="term" value="F:hydrolase activity"/>
    <property type="evidence" value="ECO:0007669"/>
    <property type="project" value="UniProtKB-KW"/>
</dbReference>
<dbReference type="Pfam" id="PF17917">
    <property type="entry name" value="RT_RNaseH"/>
    <property type="match status" value="1"/>
</dbReference>
<evidence type="ECO:0000256" key="2">
    <source>
        <dbReference type="ARBA" id="ARBA00022695"/>
    </source>
</evidence>
<dbReference type="InterPro" id="IPR041373">
    <property type="entry name" value="RT_RNaseH"/>
</dbReference>
<name>A0A371HRP4_MUCPR</name>
<keyword evidence="2" id="KW-0548">Nucleotidyltransferase</keyword>
<proteinExistence type="predicted"/>
<dbReference type="OrthoDB" id="1662186at2759"/>
<dbReference type="AlphaFoldDB" id="A0A371HRP4"/>
<dbReference type="Proteomes" id="UP000257109">
    <property type="component" value="Unassembled WGS sequence"/>
</dbReference>
<evidence type="ECO:0000256" key="6">
    <source>
        <dbReference type="ARBA" id="ARBA00022918"/>
    </source>
</evidence>
<keyword evidence="9" id="KW-1185">Reference proteome</keyword>
<evidence type="ECO:0000256" key="4">
    <source>
        <dbReference type="ARBA" id="ARBA00022759"/>
    </source>
</evidence>
<feature type="non-terminal residue" evidence="8">
    <location>
        <position position="1"/>
    </location>
</feature>
<gene>
    <name evidence="8" type="ORF">CR513_10718</name>
</gene>
<keyword evidence="4" id="KW-0255">Endonuclease</keyword>
<keyword evidence="3" id="KW-0540">Nuclease</keyword>
<evidence type="ECO:0000313" key="8">
    <source>
        <dbReference type="EMBL" id="RDY05452.1"/>
    </source>
</evidence>
<dbReference type="GO" id="GO:0004519">
    <property type="term" value="F:endonuclease activity"/>
    <property type="evidence" value="ECO:0007669"/>
    <property type="project" value="UniProtKB-KW"/>
</dbReference>
<protein>
    <recommendedName>
        <fullName evidence="7">Reverse transcriptase RNase H-like domain-containing protein</fullName>
    </recommendedName>
</protein>
<accession>A0A371HRP4</accession>
<evidence type="ECO:0000256" key="5">
    <source>
        <dbReference type="ARBA" id="ARBA00022801"/>
    </source>
</evidence>
<feature type="domain" description="Reverse transcriptase RNase H-like" evidence="7">
    <location>
        <begin position="18"/>
        <end position="61"/>
    </location>
</feature>
<keyword evidence="5" id="KW-0378">Hydrolase</keyword>
<evidence type="ECO:0000259" key="7">
    <source>
        <dbReference type="Pfam" id="PF17917"/>
    </source>
</evidence>
<evidence type="ECO:0000256" key="1">
    <source>
        <dbReference type="ARBA" id="ARBA00022679"/>
    </source>
</evidence>
<keyword evidence="1" id="KW-0808">Transferase</keyword>
<dbReference type="GO" id="GO:0003964">
    <property type="term" value="F:RNA-directed DNA polymerase activity"/>
    <property type="evidence" value="ECO:0007669"/>
    <property type="project" value="UniProtKB-KW"/>
</dbReference>
<sequence length="154" mass="17947">MHLAYWVLPRLITPPWRNKFCSYFLGSKIVVFPEHAALKFLLKKSDAKARLICWMLLLQEFGIEIRDKRDVESLVADHLSIIKGRIDPLPIRDDFANEKLMQLDGITYWFVDNINYLVASILPPKASRSYKDKIKGDAKYYVMIHICGNFAMIK</sequence>
<reference evidence="8" key="1">
    <citation type="submission" date="2018-05" db="EMBL/GenBank/DDBJ databases">
        <title>Draft genome of Mucuna pruriens seed.</title>
        <authorList>
            <person name="Nnadi N.E."/>
            <person name="Vos R."/>
            <person name="Hasami M.H."/>
            <person name="Devisetty U.K."/>
            <person name="Aguiy J.C."/>
        </authorList>
    </citation>
    <scope>NUCLEOTIDE SEQUENCE [LARGE SCALE GENOMIC DNA]</scope>
    <source>
        <strain evidence="8">JCA_2017</strain>
    </source>
</reference>
<comment type="caution">
    <text evidence="8">The sequence shown here is derived from an EMBL/GenBank/DDBJ whole genome shotgun (WGS) entry which is preliminary data.</text>
</comment>
<organism evidence="8 9">
    <name type="scientific">Mucuna pruriens</name>
    <name type="common">Velvet bean</name>
    <name type="synonym">Dolichos pruriens</name>
    <dbReference type="NCBI Taxonomy" id="157652"/>
    <lineage>
        <taxon>Eukaryota</taxon>
        <taxon>Viridiplantae</taxon>
        <taxon>Streptophyta</taxon>
        <taxon>Embryophyta</taxon>
        <taxon>Tracheophyta</taxon>
        <taxon>Spermatophyta</taxon>
        <taxon>Magnoliopsida</taxon>
        <taxon>eudicotyledons</taxon>
        <taxon>Gunneridae</taxon>
        <taxon>Pentapetalae</taxon>
        <taxon>rosids</taxon>
        <taxon>fabids</taxon>
        <taxon>Fabales</taxon>
        <taxon>Fabaceae</taxon>
        <taxon>Papilionoideae</taxon>
        <taxon>50 kb inversion clade</taxon>
        <taxon>NPAAA clade</taxon>
        <taxon>indigoferoid/millettioid clade</taxon>
        <taxon>Phaseoleae</taxon>
        <taxon>Mucuna</taxon>
    </lineage>
</organism>
<dbReference type="EMBL" id="QJKJ01001877">
    <property type="protein sequence ID" value="RDY05452.1"/>
    <property type="molecule type" value="Genomic_DNA"/>
</dbReference>
<evidence type="ECO:0000313" key="9">
    <source>
        <dbReference type="Proteomes" id="UP000257109"/>
    </source>
</evidence>
<keyword evidence="6" id="KW-0695">RNA-directed DNA polymerase</keyword>
<evidence type="ECO:0000256" key="3">
    <source>
        <dbReference type="ARBA" id="ARBA00022722"/>
    </source>
</evidence>